<evidence type="ECO:0000313" key="2">
    <source>
        <dbReference type="EMBL" id="KLC05551.1"/>
    </source>
</evidence>
<reference evidence="3 7" key="3">
    <citation type="submission" date="2019-11" db="EMBL/GenBank/DDBJ databases">
        <title>Genome-resolved metagenomics to study the prevalence of co-infection and intraspecific heterogeneity among plant pathogen metapopulations.</title>
        <authorList>
            <person name="Newberry E."/>
            <person name="Bhandari R."/>
            <person name="Kemble J."/>
            <person name="Sikora E."/>
            <person name="Potnis N."/>
        </authorList>
    </citation>
    <scope>NUCLEOTIDE SEQUENCE [LARGE SCALE GENOMIC DNA]</scope>
    <source>
        <strain evidence="3">Xp_Tom_Tuscaloosa_18b</strain>
    </source>
</reference>
<keyword evidence="5" id="KW-1185">Reference proteome</keyword>
<evidence type="ECO:0000313" key="7">
    <source>
        <dbReference type="Proteomes" id="UP000471082"/>
    </source>
</evidence>
<name>A0A0G8U5Y1_XANPE</name>
<evidence type="ECO:0000313" key="5">
    <source>
        <dbReference type="Proteomes" id="UP000035369"/>
    </source>
</evidence>
<sequence length="78" mass="8905">MNTIHDRYALLALLLRDLRNQSDMTQTDLANALGKPQSYVSKYESGERRLDLIELSDLCSVLGISLYDFVSLLERGER</sequence>
<dbReference type="KEGG" id="xpe:BJD13_11395"/>
<dbReference type="EMBL" id="JAAGYU010000087">
    <property type="protein sequence ID" value="NEL77885.1"/>
    <property type="molecule type" value="Genomic_DNA"/>
</dbReference>
<organism evidence="3 7">
    <name type="scientific">Xanthomonas perforans</name>
    <dbReference type="NCBI Taxonomy" id="442694"/>
    <lineage>
        <taxon>Bacteria</taxon>
        <taxon>Pseudomonadati</taxon>
        <taxon>Pseudomonadota</taxon>
        <taxon>Gammaproteobacteria</taxon>
        <taxon>Lysobacterales</taxon>
        <taxon>Lysobacteraceae</taxon>
        <taxon>Xanthomonas</taxon>
    </lineage>
</organism>
<gene>
    <name evidence="4" type="ORF">DB769_12495</name>
    <name evidence="3" type="ORF">G3W61_16760</name>
    <name evidence="2" type="ORF">XP315_11275</name>
</gene>
<dbReference type="Pfam" id="PF01381">
    <property type="entry name" value="HTH_3"/>
    <property type="match status" value="1"/>
</dbReference>
<dbReference type="SMART" id="SM00530">
    <property type="entry name" value="HTH_XRE"/>
    <property type="match status" value="1"/>
</dbReference>
<reference evidence="2 5" key="1">
    <citation type="submission" date="2015-02" db="EMBL/GenBank/DDBJ databases">
        <title>Whole genome sequencing of multiple isolates of three species of pepper and tomato-infecting xanthomonads reveals genetic diversity in field strains and pinpoints effectors responsible for host specificity.</title>
        <authorList>
            <person name="Schwartz A."/>
            <person name="Dahlbeck D."/>
            <person name="Staskawicz B."/>
            <person name="Bart R."/>
            <person name="Potnis N."/>
            <person name="Minsavage G."/>
            <person name="Timilsina S."/>
            <person name="Goss E."/>
            <person name="Jones J."/>
            <person name="Vallad G."/>
            <person name="Barak J."/>
            <person name="Miller S."/>
            <person name="Ritchie D."/>
            <person name="Martins J.Jr."/>
            <person name="Patane J.S."/>
            <person name="Setubal J.C."/>
        </authorList>
    </citation>
    <scope>NUCLEOTIDE SEQUENCE [LARGE SCALE GENOMIC DNA]</scope>
    <source>
        <strain evidence="2 5">Xp3-15</strain>
    </source>
</reference>
<evidence type="ECO:0000313" key="3">
    <source>
        <dbReference type="EMBL" id="NEL77885.1"/>
    </source>
</evidence>
<dbReference type="CDD" id="cd00093">
    <property type="entry name" value="HTH_XRE"/>
    <property type="match status" value="1"/>
</dbReference>
<dbReference type="Proteomes" id="UP000471082">
    <property type="component" value="Unassembled WGS sequence"/>
</dbReference>
<protein>
    <submittedName>
        <fullName evidence="2">DNA-binding protein</fullName>
    </submittedName>
    <submittedName>
        <fullName evidence="3">Helix-turn-helix transcriptional regulator</fullName>
    </submittedName>
    <submittedName>
        <fullName evidence="4">XRE family transcriptional regulator</fullName>
    </submittedName>
</protein>
<evidence type="ECO:0000313" key="6">
    <source>
        <dbReference type="Proteomes" id="UP000289372"/>
    </source>
</evidence>
<reference evidence="4 6" key="2">
    <citation type="submission" date="2018-02" db="EMBL/GenBank/DDBJ databases">
        <title>Characterization of Xanthomonas diversity in transplant houses and field plants.</title>
        <authorList>
            <person name="Abrahamian P."/>
            <person name="Timilsina S."/>
            <person name="Minsavage G.V."/>
            <person name="Goss E.M."/>
            <person name="Jones J.B."/>
            <person name="Vallad G.E."/>
        </authorList>
    </citation>
    <scope>NUCLEOTIDE SEQUENCE [LARGE SCALE GENOMIC DNA]</scope>
    <source>
        <strain evidence="4 6">GEV2132</strain>
    </source>
</reference>
<dbReference type="EMBL" id="PUUL01000068">
    <property type="protein sequence ID" value="RXD53308.1"/>
    <property type="molecule type" value="Genomic_DNA"/>
</dbReference>
<dbReference type="Proteomes" id="UP000289372">
    <property type="component" value="Unassembled WGS sequence"/>
</dbReference>
<dbReference type="Proteomes" id="UP000035369">
    <property type="component" value="Unassembled WGS sequence"/>
</dbReference>
<dbReference type="PROSITE" id="PS50943">
    <property type="entry name" value="HTH_CROC1"/>
    <property type="match status" value="1"/>
</dbReference>
<dbReference type="RefSeq" id="WP_008571568.1">
    <property type="nucleotide sequence ID" value="NZ_CP116305.1"/>
</dbReference>
<dbReference type="GO" id="GO:0003677">
    <property type="term" value="F:DNA binding"/>
    <property type="evidence" value="ECO:0007669"/>
    <property type="project" value="UniProtKB-KW"/>
</dbReference>
<dbReference type="InterPro" id="IPR010982">
    <property type="entry name" value="Lambda_DNA-bd_dom_sf"/>
</dbReference>
<keyword evidence="2" id="KW-0238">DNA-binding</keyword>
<dbReference type="InterPro" id="IPR001387">
    <property type="entry name" value="Cro/C1-type_HTH"/>
</dbReference>
<dbReference type="SUPFAM" id="SSF47413">
    <property type="entry name" value="lambda repressor-like DNA-binding domains"/>
    <property type="match status" value="1"/>
</dbReference>
<dbReference type="EMBL" id="JZUY01000040">
    <property type="protein sequence ID" value="KLC05551.1"/>
    <property type="molecule type" value="Genomic_DNA"/>
</dbReference>
<feature type="domain" description="HTH cro/C1-type" evidence="1">
    <location>
        <begin position="15"/>
        <end position="69"/>
    </location>
</feature>
<dbReference type="Gene3D" id="1.10.260.40">
    <property type="entry name" value="lambda repressor-like DNA-binding domains"/>
    <property type="match status" value="1"/>
</dbReference>
<comment type="caution">
    <text evidence="3">The sequence shown here is derived from an EMBL/GenBank/DDBJ whole genome shotgun (WGS) entry which is preliminary data.</text>
</comment>
<dbReference type="AlphaFoldDB" id="A0A0G8U5Y1"/>
<proteinExistence type="predicted"/>
<evidence type="ECO:0000259" key="1">
    <source>
        <dbReference type="PROSITE" id="PS50943"/>
    </source>
</evidence>
<dbReference type="GeneID" id="61777963"/>
<evidence type="ECO:0000313" key="4">
    <source>
        <dbReference type="EMBL" id="RXD53308.1"/>
    </source>
</evidence>
<accession>A0A0G8U5Y1</accession>